<evidence type="ECO:0000256" key="5">
    <source>
        <dbReference type="ARBA" id="ARBA00011996"/>
    </source>
</evidence>
<dbReference type="PROSITE" id="PS00370">
    <property type="entry name" value="PEP_ENZYMES_PHOS_SITE"/>
    <property type="match status" value="1"/>
</dbReference>
<dbReference type="PANTHER" id="PTHR43030:SF1">
    <property type="entry name" value="PHOSPHOENOLPYRUVATE SYNTHASE"/>
    <property type="match status" value="1"/>
</dbReference>
<dbReference type="InterPro" id="IPR018274">
    <property type="entry name" value="PEP_util_AS"/>
</dbReference>
<gene>
    <name evidence="20" type="primary">ppsA</name>
    <name evidence="20" type="ORF">GCM10023188_30480</name>
</gene>
<comment type="pathway">
    <text evidence="3 15">Carbohydrate biosynthesis; gluconeogenesis.</text>
</comment>
<feature type="domain" description="PEP-utilising enzyme mobile" evidence="17">
    <location>
        <begin position="385"/>
        <end position="455"/>
    </location>
</feature>
<keyword evidence="21" id="KW-1185">Reference proteome</keyword>
<keyword evidence="12 15" id="KW-0460">Magnesium</keyword>
<dbReference type="InterPro" id="IPR013815">
    <property type="entry name" value="ATP_grasp_subdomain_1"/>
</dbReference>
<evidence type="ECO:0000313" key="21">
    <source>
        <dbReference type="Proteomes" id="UP001500552"/>
    </source>
</evidence>
<evidence type="ECO:0000256" key="13">
    <source>
        <dbReference type="ARBA" id="ARBA00033470"/>
    </source>
</evidence>
<evidence type="ECO:0000256" key="3">
    <source>
        <dbReference type="ARBA" id="ARBA00004742"/>
    </source>
</evidence>
<dbReference type="InterPro" id="IPR008279">
    <property type="entry name" value="PEP-util_enz_mobile_dom"/>
</dbReference>
<evidence type="ECO:0000256" key="12">
    <source>
        <dbReference type="ARBA" id="ARBA00022842"/>
    </source>
</evidence>
<feature type="domain" description="PEP-utilising enzyme C-terminal" evidence="19">
    <location>
        <begin position="487"/>
        <end position="780"/>
    </location>
</feature>
<organism evidence="20 21">
    <name type="scientific">Pontibacter saemangeumensis</name>
    <dbReference type="NCBI Taxonomy" id="1084525"/>
    <lineage>
        <taxon>Bacteria</taxon>
        <taxon>Pseudomonadati</taxon>
        <taxon>Bacteroidota</taxon>
        <taxon>Cytophagia</taxon>
        <taxon>Cytophagales</taxon>
        <taxon>Hymenobacteraceae</taxon>
        <taxon>Pontibacter</taxon>
    </lineage>
</organism>
<evidence type="ECO:0000256" key="14">
    <source>
        <dbReference type="ARBA" id="ARBA00047700"/>
    </source>
</evidence>
<evidence type="ECO:0000259" key="18">
    <source>
        <dbReference type="Pfam" id="PF01326"/>
    </source>
</evidence>
<evidence type="ECO:0000256" key="11">
    <source>
        <dbReference type="ARBA" id="ARBA00022840"/>
    </source>
</evidence>
<keyword evidence="8 15" id="KW-0479">Metal-binding</keyword>
<dbReference type="Gene3D" id="3.30.1490.20">
    <property type="entry name" value="ATP-grasp fold, A domain"/>
    <property type="match status" value="1"/>
</dbReference>
<proteinExistence type="inferred from homology"/>
<name>A0ABP8LWW9_9BACT</name>
<evidence type="ECO:0000259" key="17">
    <source>
        <dbReference type="Pfam" id="PF00391"/>
    </source>
</evidence>
<evidence type="ECO:0000256" key="7">
    <source>
        <dbReference type="ARBA" id="ARBA00022679"/>
    </source>
</evidence>
<dbReference type="Pfam" id="PF00391">
    <property type="entry name" value="PEP-utilizers"/>
    <property type="match status" value="1"/>
</dbReference>
<dbReference type="Pfam" id="PF02896">
    <property type="entry name" value="PEP-utilizers_C"/>
    <property type="match status" value="1"/>
</dbReference>
<dbReference type="Proteomes" id="UP001500552">
    <property type="component" value="Unassembled WGS sequence"/>
</dbReference>
<protein>
    <recommendedName>
        <fullName evidence="6 15">Phosphoenolpyruvate synthase</fullName>
        <shortName evidence="15">PEP synthase</shortName>
        <ecNumber evidence="5 15">2.7.9.2</ecNumber>
    </recommendedName>
    <alternativeName>
        <fullName evidence="13 15">Pyruvate, water dikinase</fullName>
    </alternativeName>
</protein>
<comment type="catalytic activity">
    <reaction evidence="14 15">
        <text>pyruvate + ATP + H2O = phosphoenolpyruvate + AMP + phosphate + 2 H(+)</text>
        <dbReference type="Rhea" id="RHEA:11364"/>
        <dbReference type="ChEBI" id="CHEBI:15361"/>
        <dbReference type="ChEBI" id="CHEBI:15377"/>
        <dbReference type="ChEBI" id="CHEBI:15378"/>
        <dbReference type="ChEBI" id="CHEBI:30616"/>
        <dbReference type="ChEBI" id="CHEBI:43474"/>
        <dbReference type="ChEBI" id="CHEBI:58702"/>
        <dbReference type="ChEBI" id="CHEBI:456215"/>
        <dbReference type="EC" id="2.7.9.2"/>
    </reaction>
</comment>
<feature type="domain" description="Pyruvate phosphate dikinase AMP/ATP-binding" evidence="18">
    <location>
        <begin position="17"/>
        <end position="347"/>
    </location>
</feature>
<dbReference type="PROSITE" id="PS00742">
    <property type="entry name" value="PEP_ENZYMES_2"/>
    <property type="match status" value="1"/>
</dbReference>
<dbReference type="NCBIfam" id="NF005057">
    <property type="entry name" value="PRK06464.1"/>
    <property type="match status" value="1"/>
</dbReference>
<dbReference type="SUPFAM" id="SSF52009">
    <property type="entry name" value="Phosphohistidine domain"/>
    <property type="match status" value="1"/>
</dbReference>
<evidence type="ECO:0000256" key="10">
    <source>
        <dbReference type="ARBA" id="ARBA00022777"/>
    </source>
</evidence>
<keyword evidence="9 15" id="KW-0547">Nucleotide-binding</keyword>
<dbReference type="InterPro" id="IPR036637">
    <property type="entry name" value="Phosphohistidine_dom_sf"/>
</dbReference>
<evidence type="ECO:0000313" key="20">
    <source>
        <dbReference type="EMBL" id="GAA4436892.1"/>
    </source>
</evidence>
<dbReference type="Pfam" id="PF01326">
    <property type="entry name" value="PPDK_N"/>
    <property type="match status" value="1"/>
</dbReference>
<dbReference type="EMBL" id="BAABHC010000016">
    <property type="protein sequence ID" value="GAA4436892.1"/>
    <property type="molecule type" value="Genomic_DNA"/>
</dbReference>
<reference evidence="21" key="1">
    <citation type="journal article" date="2019" name="Int. J. Syst. Evol. Microbiol.">
        <title>The Global Catalogue of Microorganisms (GCM) 10K type strain sequencing project: providing services to taxonomists for standard genome sequencing and annotation.</title>
        <authorList>
            <consortium name="The Broad Institute Genomics Platform"/>
            <consortium name="The Broad Institute Genome Sequencing Center for Infectious Disease"/>
            <person name="Wu L."/>
            <person name="Ma J."/>
        </authorList>
    </citation>
    <scope>NUCLEOTIDE SEQUENCE [LARGE SCALE GENOMIC DNA]</scope>
    <source>
        <strain evidence="21">JCM 17926</strain>
    </source>
</reference>
<dbReference type="InterPro" id="IPR006319">
    <property type="entry name" value="PEP_synth"/>
</dbReference>
<evidence type="ECO:0000259" key="19">
    <source>
        <dbReference type="Pfam" id="PF02896"/>
    </source>
</evidence>
<evidence type="ECO:0000256" key="9">
    <source>
        <dbReference type="ARBA" id="ARBA00022741"/>
    </source>
</evidence>
<dbReference type="RefSeq" id="WP_345160295.1">
    <property type="nucleotide sequence ID" value="NZ_BAABHC010000016.1"/>
</dbReference>
<dbReference type="InterPro" id="IPR040442">
    <property type="entry name" value="Pyrv_kinase-like_dom_sf"/>
</dbReference>
<dbReference type="SUPFAM" id="SSF51621">
    <property type="entry name" value="Phosphoenolpyruvate/pyruvate domain"/>
    <property type="match status" value="1"/>
</dbReference>
<dbReference type="InterPro" id="IPR023151">
    <property type="entry name" value="PEP_util_CS"/>
</dbReference>
<comment type="function">
    <text evidence="2 15">Catalyzes the phosphorylation of pyruvate to phosphoenolpyruvate.</text>
</comment>
<evidence type="ECO:0000256" key="4">
    <source>
        <dbReference type="ARBA" id="ARBA00007837"/>
    </source>
</evidence>
<feature type="compositionally biased region" description="Polar residues" evidence="16">
    <location>
        <begin position="798"/>
        <end position="809"/>
    </location>
</feature>
<dbReference type="PIRSF" id="PIRSF000854">
    <property type="entry name" value="PEP_synthase"/>
    <property type="match status" value="1"/>
</dbReference>
<evidence type="ECO:0000256" key="16">
    <source>
        <dbReference type="SAM" id="MobiDB-lite"/>
    </source>
</evidence>
<comment type="similarity">
    <text evidence="4 15">Belongs to the PEP-utilizing enzyme family.</text>
</comment>
<dbReference type="PANTHER" id="PTHR43030">
    <property type="entry name" value="PHOSPHOENOLPYRUVATE SYNTHASE"/>
    <property type="match status" value="1"/>
</dbReference>
<dbReference type="InterPro" id="IPR015813">
    <property type="entry name" value="Pyrv/PenolPyrv_kinase-like_dom"/>
</dbReference>
<keyword evidence="7 15" id="KW-0808">Transferase</keyword>
<keyword evidence="11 15" id="KW-0067">ATP-binding</keyword>
<evidence type="ECO:0000256" key="15">
    <source>
        <dbReference type="PIRNR" id="PIRNR000854"/>
    </source>
</evidence>
<comment type="caution">
    <text evidence="20">The sequence shown here is derived from an EMBL/GenBank/DDBJ whole genome shotgun (WGS) entry which is preliminary data.</text>
</comment>
<dbReference type="Gene3D" id="3.30.470.20">
    <property type="entry name" value="ATP-grasp fold, B domain"/>
    <property type="match status" value="1"/>
</dbReference>
<dbReference type="InterPro" id="IPR002192">
    <property type="entry name" value="PPDK_AMP/ATP-bd"/>
</dbReference>
<dbReference type="Gene3D" id="3.20.20.60">
    <property type="entry name" value="Phosphoenolpyruvate-binding domains"/>
    <property type="match status" value="1"/>
</dbReference>
<evidence type="ECO:0000256" key="2">
    <source>
        <dbReference type="ARBA" id="ARBA00002988"/>
    </source>
</evidence>
<keyword evidence="10 15" id="KW-0418">Kinase</keyword>
<evidence type="ECO:0000256" key="8">
    <source>
        <dbReference type="ARBA" id="ARBA00022723"/>
    </source>
</evidence>
<dbReference type="NCBIfam" id="TIGR01418">
    <property type="entry name" value="PEP_synth"/>
    <property type="match status" value="1"/>
</dbReference>
<dbReference type="EC" id="2.7.9.2" evidence="5 15"/>
<dbReference type="SUPFAM" id="SSF56059">
    <property type="entry name" value="Glutathione synthetase ATP-binding domain-like"/>
    <property type="match status" value="1"/>
</dbReference>
<dbReference type="InterPro" id="IPR000121">
    <property type="entry name" value="PEP_util_C"/>
</dbReference>
<accession>A0ABP8LWW9</accession>
<evidence type="ECO:0000256" key="6">
    <source>
        <dbReference type="ARBA" id="ARBA00021623"/>
    </source>
</evidence>
<comment type="cofactor">
    <cofactor evidence="1 15">
        <name>Mg(2+)</name>
        <dbReference type="ChEBI" id="CHEBI:18420"/>
    </cofactor>
</comment>
<evidence type="ECO:0000256" key="1">
    <source>
        <dbReference type="ARBA" id="ARBA00001946"/>
    </source>
</evidence>
<feature type="region of interest" description="Disordered" evidence="16">
    <location>
        <begin position="790"/>
        <end position="809"/>
    </location>
</feature>
<sequence length="809" mass="89093">MSPYVIPFKDITLQHIPEVGGKNASLGEMLRNLSADRISVPDGFATTAQAYQEFLTENKLEDEIKKLLSSLDTQNFTNLQETGAKIRQLILQSRIPESIAGAIRGAYQEMCREYGNTVQVAVRSSATAEDLPDASFAGQHESYLNIAGEEQVLKACLRCYASLFTGRAIKYRHDHGFEHMKVYLSVGVQKMVRSDLASAGVCFTLDPESGFDKVVFITGSWGLGENVVQGAVNSDEFYVFKPTLRQGQKAILNKKMGSKALTMVYAENNPDQPTINIVTPAEKQELYVLTDSEITKVAEWAVRIEEHYGKPMDIEWAKDGESGELFIVQARPETIHSQKTRQLSRKIFTLEEAGTPLTIGKAIGHRIISGIARSLNSPNEASQLQPGEILVTDITNPDWDPILKKVSAVITNKGGRTSHAAIVAREMGALAVVGTGNATEVIENGQEITVSCADGQNGLVYDGKLNWKEEELDFGHLGKPETHTMLIVGDPDQAFELSFYPNDGVGLMRLEFIINNSIQIHPMALVRYDSLKDASVKAKIDALTHHHENKEDYFVEKLAQSVATIAAAFYPKDVIVRMSDFKTNEYANLIGGQEFEPKEENPMLGFRGASRYYNPRYQEGFGLECKAMKTVRDEMGLTNVKLMIPFCRTVEEGQKVLQQMQEYGLQRGANGLEVYVMAEIPSNVLLAKEFAGIFDGFSIGSNDLTQLTLGIDRDSSTVSELFDEQNAAVKAMISTIIREAHKAGAKVGLCGQAPSDFPQFAKFLVQQGIDSISFNPDALLQGVENILAAESEKGSESKPVQSTPVEEAR</sequence>
<dbReference type="Gene3D" id="3.50.30.10">
    <property type="entry name" value="Phosphohistidine domain"/>
    <property type="match status" value="1"/>
</dbReference>